<dbReference type="EMBL" id="JACIEZ010000005">
    <property type="protein sequence ID" value="MBB4065679.1"/>
    <property type="molecule type" value="Genomic_DNA"/>
</dbReference>
<dbReference type="GO" id="GO:0022904">
    <property type="term" value="P:respiratory electron transport chain"/>
    <property type="evidence" value="ECO:0007669"/>
    <property type="project" value="TreeGrafter"/>
</dbReference>
<dbReference type="PROSITE" id="PS51387">
    <property type="entry name" value="FAD_PCMH"/>
    <property type="match status" value="1"/>
</dbReference>
<dbReference type="SUPFAM" id="SSF56176">
    <property type="entry name" value="FAD-binding/transporter-associated domain-like"/>
    <property type="match status" value="1"/>
</dbReference>
<proteinExistence type="inferred from homology"/>
<comment type="similarity">
    <text evidence="2">Belongs to the FAD-binding oxidoreductase/transferase type 4 family.</text>
</comment>
<dbReference type="PANTHER" id="PTHR43716:SF1">
    <property type="entry name" value="D-2-HYDROXYGLUTARATE DEHYDROGENASE, MITOCHONDRIAL"/>
    <property type="match status" value="1"/>
</dbReference>
<dbReference type="InterPro" id="IPR016171">
    <property type="entry name" value="Vanillyl_alc_oxidase_C-sub2"/>
</dbReference>
<dbReference type="InterPro" id="IPR004113">
    <property type="entry name" value="FAD-bd_oxidored_4_C"/>
</dbReference>
<comment type="cofactor">
    <cofactor evidence="1">
        <name>FAD</name>
        <dbReference type="ChEBI" id="CHEBI:57692"/>
    </cofactor>
</comment>
<dbReference type="Gene3D" id="3.30.465.10">
    <property type="match status" value="1"/>
</dbReference>
<dbReference type="PANTHER" id="PTHR43716">
    <property type="entry name" value="D-2-HYDROXYGLUTARATE DEHYDROGENASE, MITOCHONDRIAL"/>
    <property type="match status" value="1"/>
</dbReference>
<dbReference type="InterPro" id="IPR016169">
    <property type="entry name" value="FAD-bd_PCMH_sub2"/>
</dbReference>
<name>A0A7W6NLK4_9HYPH</name>
<organism evidence="7 8">
    <name type="scientific">Gellertiella hungarica</name>
    <dbReference type="NCBI Taxonomy" id="1572859"/>
    <lineage>
        <taxon>Bacteria</taxon>
        <taxon>Pseudomonadati</taxon>
        <taxon>Pseudomonadota</taxon>
        <taxon>Alphaproteobacteria</taxon>
        <taxon>Hyphomicrobiales</taxon>
        <taxon>Rhizobiaceae</taxon>
        <taxon>Gellertiella</taxon>
    </lineage>
</organism>
<dbReference type="Gene3D" id="1.10.45.10">
    <property type="entry name" value="Vanillyl-alcohol Oxidase, Chain A, domain 4"/>
    <property type="match status" value="1"/>
</dbReference>
<gene>
    <name evidence="7" type="ORF">GGR23_002886</name>
</gene>
<dbReference type="Proteomes" id="UP000528286">
    <property type="component" value="Unassembled WGS sequence"/>
</dbReference>
<dbReference type="InterPro" id="IPR016166">
    <property type="entry name" value="FAD-bd_PCMH"/>
</dbReference>
<dbReference type="GO" id="GO:0016491">
    <property type="term" value="F:oxidoreductase activity"/>
    <property type="evidence" value="ECO:0007669"/>
    <property type="project" value="UniProtKB-KW"/>
</dbReference>
<dbReference type="Gene3D" id="3.30.70.2740">
    <property type="match status" value="1"/>
</dbReference>
<dbReference type="AlphaFoldDB" id="A0A7W6NLK4"/>
<feature type="domain" description="FAD-binding PCMH-type" evidence="6">
    <location>
        <begin position="33"/>
        <end position="217"/>
    </location>
</feature>
<keyword evidence="3" id="KW-0285">Flavoprotein</keyword>
<keyword evidence="4" id="KW-0274">FAD</keyword>
<dbReference type="Gene3D" id="3.30.70.2190">
    <property type="match status" value="1"/>
</dbReference>
<sequence length="472" mass="49664">MTATDPHALESALRAAFPALSLAGPSDLSGRAPGEHPANLAAGVMAMPASAPEAAALVAFTRAHRIPVVSQGGRTGLAGGGISRPGELILSSARLNAIEAIHADEMTVTVGAGVTLEALQNRLRPLGLTPRIDLAARGTATIGGMVSTNAGGILAFRNGVMRHQVLGLEAVLPDGSVFSDLTRVIKVSAGPDLKHLLIGGEGAFGFVTRAVLKLEPFRTERASALIGLPSAAHALRLAGALQAETGIELEGAELMWRHFFDDSARNHGFDAGWLPAGTACVLLVEVSGETADAARERLETVLAQHWEGAGITSGLVAQSLRQARSFWQLREEADFIYREHPDAPSFDISVPPGSLDRYVADFRARLFQVDPLHGAYVYGHMADGNLHISITHAGAVGPDRQRAIEAAVYEGVRELGGSFSAEHGIGLEKRHAYLTYSDPVKRVMADSIKQALDPDLLFNPGKVPFTALPAGG</sequence>
<evidence type="ECO:0000256" key="5">
    <source>
        <dbReference type="ARBA" id="ARBA00023002"/>
    </source>
</evidence>
<protein>
    <submittedName>
        <fullName evidence="7">FAD/FMN-containing dehydrogenase</fullName>
    </submittedName>
</protein>
<dbReference type="Pfam" id="PF01565">
    <property type="entry name" value="FAD_binding_4"/>
    <property type="match status" value="1"/>
</dbReference>
<dbReference type="GO" id="GO:0071949">
    <property type="term" value="F:FAD binding"/>
    <property type="evidence" value="ECO:0007669"/>
    <property type="project" value="InterPro"/>
</dbReference>
<reference evidence="7 8" key="1">
    <citation type="submission" date="2020-08" db="EMBL/GenBank/DDBJ databases">
        <title>Genomic Encyclopedia of Type Strains, Phase IV (KMG-IV): sequencing the most valuable type-strain genomes for metagenomic binning, comparative biology and taxonomic classification.</title>
        <authorList>
            <person name="Goeker M."/>
        </authorList>
    </citation>
    <scope>NUCLEOTIDE SEQUENCE [LARGE SCALE GENOMIC DNA]</scope>
    <source>
        <strain evidence="7 8">DSM 29853</strain>
    </source>
</reference>
<dbReference type="SUPFAM" id="SSF55103">
    <property type="entry name" value="FAD-linked oxidases, C-terminal domain"/>
    <property type="match status" value="1"/>
</dbReference>
<dbReference type="Pfam" id="PF02913">
    <property type="entry name" value="FAD-oxidase_C"/>
    <property type="match status" value="1"/>
</dbReference>
<comment type="caution">
    <text evidence="7">The sequence shown here is derived from an EMBL/GenBank/DDBJ whole genome shotgun (WGS) entry which is preliminary data.</text>
</comment>
<evidence type="ECO:0000313" key="7">
    <source>
        <dbReference type="EMBL" id="MBB4065679.1"/>
    </source>
</evidence>
<evidence type="ECO:0000259" key="6">
    <source>
        <dbReference type="PROSITE" id="PS51387"/>
    </source>
</evidence>
<evidence type="ECO:0000256" key="4">
    <source>
        <dbReference type="ARBA" id="ARBA00022827"/>
    </source>
</evidence>
<evidence type="ECO:0000256" key="2">
    <source>
        <dbReference type="ARBA" id="ARBA00008000"/>
    </source>
</evidence>
<evidence type="ECO:0000313" key="8">
    <source>
        <dbReference type="Proteomes" id="UP000528286"/>
    </source>
</evidence>
<dbReference type="InterPro" id="IPR016164">
    <property type="entry name" value="FAD-linked_Oxase-like_C"/>
</dbReference>
<keyword evidence="5" id="KW-0560">Oxidoreductase</keyword>
<dbReference type="RefSeq" id="WP_183366969.1">
    <property type="nucleotide sequence ID" value="NZ_JACIEZ010000005.1"/>
</dbReference>
<dbReference type="InterPro" id="IPR006094">
    <property type="entry name" value="Oxid_FAD_bind_N"/>
</dbReference>
<accession>A0A7W6NLK4</accession>
<evidence type="ECO:0000256" key="1">
    <source>
        <dbReference type="ARBA" id="ARBA00001974"/>
    </source>
</evidence>
<evidence type="ECO:0000256" key="3">
    <source>
        <dbReference type="ARBA" id="ARBA00022630"/>
    </source>
</evidence>
<dbReference type="InterPro" id="IPR036318">
    <property type="entry name" value="FAD-bd_PCMH-like_sf"/>
</dbReference>
<keyword evidence="8" id="KW-1185">Reference proteome</keyword>
<dbReference type="InterPro" id="IPR051264">
    <property type="entry name" value="FAD-oxidored/transferase_4"/>
</dbReference>